<reference evidence="3 4" key="1">
    <citation type="submission" date="2020-04" db="EMBL/GenBank/DDBJ databases">
        <title>Azohydromonas sp. isolated from soil.</title>
        <authorList>
            <person name="Dahal R.H."/>
        </authorList>
    </citation>
    <scope>NUCLEOTIDE SEQUENCE [LARGE SCALE GENOMIC DNA]</scope>
    <source>
        <strain evidence="3 4">G-1-1-14</strain>
    </source>
</reference>
<dbReference type="InterPro" id="IPR010131">
    <property type="entry name" value="MdtP/NodT-like"/>
</dbReference>
<dbReference type="Gene3D" id="2.20.200.10">
    <property type="entry name" value="Outer membrane efflux proteins (OEP)"/>
    <property type="match status" value="1"/>
</dbReference>
<organism evidence="3 4">
    <name type="scientific">Azohydromonas caseinilytica</name>
    <dbReference type="NCBI Taxonomy" id="2728836"/>
    <lineage>
        <taxon>Bacteria</taxon>
        <taxon>Pseudomonadati</taxon>
        <taxon>Pseudomonadota</taxon>
        <taxon>Betaproteobacteria</taxon>
        <taxon>Burkholderiales</taxon>
        <taxon>Sphaerotilaceae</taxon>
        <taxon>Azohydromonas</taxon>
    </lineage>
</organism>
<dbReference type="RefSeq" id="WP_169160668.1">
    <property type="nucleotide sequence ID" value="NZ_JABBFW010000007.1"/>
</dbReference>
<accession>A0A848FBS1</accession>
<gene>
    <name evidence="3" type="ORF">HHL10_12355</name>
</gene>
<dbReference type="GO" id="GO:0015562">
    <property type="term" value="F:efflux transmembrane transporter activity"/>
    <property type="evidence" value="ECO:0007669"/>
    <property type="project" value="InterPro"/>
</dbReference>
<dbReference type="AlphaFoldDB" id="A0A848FBS1"/>
<feature type="signal peptide" evidence="2">
    <location>
        <begin position="1"/>
        <end position="19"/>
    </location>
</feature>
<proteinExistence type="inferred from homology"/>
<dbReference type="PANTHER" id="PTHR30203">
    <property type="entry name" value="OUTER MEMBRANE CATION EFFLUX PROTEIN"/>
    <property type="match status" value="1"/>
</dbReference>
<name>A0A848FBS1_9BURK</name>
<comment type="similarity">
    <text evidence="1 2">Belongs to the outer membrane factor (OMF) (TC 1.B.17) family.</text>
</comment>
<keyword evidence="4" id="KW-1185">Reference proteome</keyword>
<feature type="chain" id="PRO_5033112417" evidence="2">
    <location>
        <begin position="20"/>
        <end position="468"/>
    </location>
</feature>
<dbReference type="PANTHER" id="PTHR30203:SF33">
    <property type="entry name" value="BLR4455 PROTEIN"/>
    <property type="match status" value="1"/>
</dbReference>
<dbReference type="EMBL" id="JABBFW010000007">
    <property type="protein sequence ID" value="NML15763.1"/>
    <property type="molecule type" value="Genomic_DNA"/>
</dbReference>
<keyword evidence="2" id="KW-0812">Transmembrane</keyword>
<dbReference type="GO" id="GO:0005886">
    <property type="term" value="C:plasma membrane"/>
    <property type="evidence" value="ECO:0007669"/>
    <property type="project" value="UniProtKB-SubCell"/>
</dbReference>
<comment type="caution">
    <text evidence="3">The sequence shown here is derived from an EMBL/GenBank/DDBJ whole genome shotgun (WGS) entry which is preliminary data.</text>
</comment>
<dbReference type="NCBIfam" id="TIGR01845">
    <property type="entry name" value="outer_NodT"/>
    <property type="match status" value="1"/>
</dbReference>
<sequence length="468" mass="50307">MTRWTVVAGAALLAGCAGTAPPLSTPPPLALPQQWQTRLDATAPQRPDWWRDFGDPVLAQWVEAALANNTDIATAVARVREARAQEQVARSQRWPTLDLAVGATRSRSLDPLGRPTESTGAQPLFQAAYEVDLFGRIADQVRAAEAGSVATEQARDAVALGVAAAAASGYVTLRVLDARLEILHETLRSREDSLRLAARRAAVGYTSDLEWRQAQAEYEATAQQLPQAEAAIARQEHALSVLAGQVPGPVRRGAALQALALPPVPPALPSELLRRRPDIAQAESTLAASDATLAAARAQFLPQLRLTATAGQVFASSLNDPVTIWTLGASVLAPIFSAGRLRAQADVAAARRDQAAWAYQRTVLVALREVEDNLSAVARLREQRAHLQAQREAVSEAWRHAANRYQAGYSSYLEQLDAQRSLLAAELALVQSVGDELNAMVALHQAMGGGWESGGAENERSTRWPRSR</sequence>
<evidence type="ECO:0000256" key="2">
    <source>
        <dbReference type="RuleBase" id="RU362097"/>
    </source>
</evidence>
<keyword evidence="2" id="KW-1134">Transmembrane beta strand</keyword>
<dbReference type="InterPro" id="IPR003423">
    <property type="entry name" value="OMP_efflux"/>
</dbReference>
<keyword evidence="2" id="KW-0472">Membrane</keyword>
<keyword evidence="2" id="KW-0564">Palmitate</keyword>
<keyword evidence="2" id="KW-0449">Lipoprotein</keyword>
<dbReference type="Pfam" id="PF02321">
    <property type="entry name" value="OEP"/>
    <property type="match status" value="2"/>
</dbReference>
<evidence type="ECO:0000313" key="4">
    <source>
        <dbReference type="Proteomes" id="UP000574067"/>
    </source>
</evidence>
<evidence type="ECO:0000313" key="3">
    <source>
        <dbReference type="EMBL" id="NML15763.1"/>
    </source>
</evidence>
<comment type="subcellular location">
    <subcellularLocation>
        <location evidence="2">Cell membrane</location>
        <topology evidence="2">Lipid-anchor</topology>
    </subcellularLocation>
</comment>
<dbReference type="PROSITE" id="PS51257">
    <property type="entry name" value="PROKAR_LIPOPROTEIN"/>
    <property type="match status" value="1"/>
</dbReference>
<evidence type="ECO:0000256" key="1">
    <source>
        <dbReference type="ARBA" id="ARBA00007613"/>
    </source>
</evidence>
<keyword evidence="2" id="KW-0732">Signal</keyword>
<dbReference type="SUPFAM" id="SSF56954">
    <property type="entry name" value="Outer membrane efflux proteins (OEP)"/>
    <property type="match status" value="1"/>
</dbReference>
<protein>
    <submittedName>
        <fullName evidence="3">Efflux transporter outer membrane subunit</fullName>
    </submittedName>
</protein>
<dbReference type="Proteomes" id="UP000574067">
    <property type="component" value="Unassembled WGS sequence"/>
</dbReference>
<dbReference type="Gene3D" id="1.20.1600.10">
    <property type="entry name" value="Outer membrane efflux proteins (OEP)"/>
    <property type="match status" value="1"/>
</dbReference>